<gene>
    <name evidence="5" type="ORF">CTRG_00844</name>
</gene>
<dbReference type="AlphaFoldDB" id="C5M455"/>
<dbReference type="HOGENOM" id="CLU_615638_0_0_1"/>
<dbReference type="GeneID" id="8300574"/>
<dbReference type="KEGG" id="ctp:CTRG_00844"/>
<evidence type="ECO:0000256" key="1">
    <source>
        <dbReference type="ARBA" id="ARBA00004123"/>
    </source>
</evidence>
<protein>
    <recommendedName>
        <fullName evidence="4">C3HC-type domain-containing protein</fullName>
    </recommendedName>
</protein>
<dbReference type="STRING" id="294747.C5M455"/>
<keyword evidence="2" id="KW-0539">Nucleus</keyword>
<dbReference type="GO" id="GO:0005634">
    <property type="term" value="C:nucleus"/>
    <property type="evidence" value="ECO:0007669"/>
    <property type="project" value="UniProtKB-SubCell"/>
</dbReference>
<dbReference type="OrthoDB" id="3987180at2759"/>
<proteinExistence type="predicted"/>
<dbReference type="EMBL" id="GG692395">
    <property type="protein sequence ID" value="EER36105.1"/>
    <property type="molecule type" value="Genomic_DNA"/>
</dbReference>
<reference evidence="5 6" key="1">
    <citation type="journal article" date="2009" name="Nature">
        <title>Evolution of pathogenicity and sexual reproduction in eight Candida genomes.</title>
        <authorList>
            <person name="Butler G."/>
            <person name="Rasmussen M.D."/>
            <person name="Lin M.F."/>
            <person name="Santos M.A."/>
            <person name="Sakthikumar S."/>
            <person name="Munro C.A."/>
            <person name="Rheinbay E."/>
            <person name="Grabherr M."/>
            <person name="Forche A."/>
            <person name="Reedy J.L."/>
            <person name="Agrafioti I."/>
            <person name="Arnaud M.B."/>
            <person name="Bates S."/>
            <person name="Brown A.J."/>
            <person name="Brunke S."/>
            <person name="Costanzo M.C."/>
            <person name="Fitzpatrick D.A."/>
            <person name="de Groot P.W."/>
            <person name="Harris D."/>
            <person name="Hoyer L.L."/>
            <person name="Hube B."/>
            <person name="Klis F.M."/>
            <person name="Kodira C."/>
            <person name="Lennard N."/>
            <person name="Logue M.E."/>
            <person name="Martin R."/>
            <person name="Neiman A.M."/>
            <person name="Nikolaou E."/>
            <person name="Quail M.A."/>
            <person name="Quinn J."/>
            <person name="Santos M.C."/>
            <person name="Schmitzberger F.F."/>
            <person name="Sherlock G."/>
            <person name="Shah P."/>
            <person name="Silverstein K.A."/>
            <person name="Skrzypek M.S."/>
            <person name="Soll D."/>
            <person name="Staggs R."/>
            <person name="Stansfield I."/>
            <person name="Stumpf M.P."/>
            <person name="Sudbery P.E."/>
            <person name="Srikantha T."/>
            <person name="Zeng Q."/>
            <person name="Berman J."/>
            <person name="Berriman M."/>
            <person name="Heitman J."/>
            <person name="Gow N.A."/>
            <person name="Lorenz M.C."/>
            <person name="Birren B.W."/>
            <person name="Kellis M."/>
            <person name="Cuomo C.A."/>
        </authorList>
    </citation>
    <scope>NUCLEOTIDE SEQUENCE [LARGE SCALE GENOMIC DNA]</scope>
    <source>
        <strain evidence="6">ATCC MYA-3404 / T1</strain>
    </source>
</reference>
<dbReference type="GO" id="GO:0008270">
    <property type="term" value="F:zinc ion binding"/>
    <property type="evidence" value="ECO:0007669"/>
    <property type="project" value="InterPro"/>
</dbReference>
<evidence type="ECO:0000313" key="6">
    <source>
        <dbReference type="Proteomes" id="UP000002037"/>
    </source>
</evidence>
<feature type="compositionally biased region" description="Low complexity" evidence="3">
    <location>
        <begin position="33"/>
        <end position="48"/>
    </location>
</feature>
<name>C5M455_CANTT</name>
<evidence type="ECO:0000313" key="5">
    <source>
        <dbReference type="EMBL" id="EER36105.1"/>
    </source>
</evidence>
<feature type="region of interest" description="Disordered" evidence="3">
    <location>
        <begin position="33"/>
        <end position="62"/>
    </location>
</feature>
<accession>C5M455</accession>
<dbReference type="Proteomes" id="UP000002037">
    <property type="component" value="Unassembled WGS sequence"/>
</dbReference>
<evidence type="ECO:0000256" key="3">
    <source>
        <dbReference type="SAM" id="MobiDB-lite"/>
    </source>
</evidence>
<evidence type="ECO:0000256" key="2">
    <source>
        <dbReference type="ARBA" id="ARBA00023242"/>
    </source>
</evidence>
<dbReference type="PANTHER" id="PTHR15835">
    <property type="entry name" value="NUCLEAR-INTERACTING PARTNER OF ALK"/>
    <property type="match status" value="1"/>
</dbReference>
<comment type="subcellular location">
    <subcellularLocation>
        <location evidence="1">Nucleus</location>
    </subcellularLocation>
</comment>
<organism evidence="5 6">
    <name type="scientific">Candida tropicalis (strain ATCC MYA-3404 / T1)</name>
    <name type="common">Yeast</name>
    <dbReference type="NCBI Taxonomy" id="294747"/>
    <lineage>
        <taxon>Eukaryota</taxon>
        <taxon>Fungi</taxon>
        <taxon>Dikarya</taxon>
        <taxon>Ascomycota</taxon>
        <taxon>Saccharomycotina</taxon>
        <taxon>Pichiomycetes</taxon>
        <taxon>Debaryomycetaceae</taxon>
        <taxon>Candida/Lodderomyces clade</taxon>
        <taxon>Candida</taxon>
    </lineage>
</organism>
<dbReference type="Pfam" id="PF07967">
    <property type="entry name" value="zf-C3HC"/>
    <property type="match status" value="1"/>
</dbReference>
<dbReference type="InterPro" id="IPR012935">
    <property type="entry name" value="NuBaID_N"/>
</dbReference>
<dbReference type="RefSeq" id="XP_002546063.1">
    <property type="nucleotide sequence ID" value="XM_002546017.1"/>
</dbReference>
<feature type="domain" description="C3HC-type" evidence="4">
    <location>
        <begin position="116"/>
        <end position="273"/>
    </location>
</feature>
<feature type="compositionally biased region" description="Polar residues" evidence="3">
    <location>
        <begin position="49"/>
        <end position="62"/>
    </location>
</feature>
<keyword evidence="6" id="KW-1185">Reference proteome</keyword>
<dbReference type="eggNOG" id="ENOG502SB6V">
    <property type="taxonomic scope" value="Eukaryota"/>
</dbReference>
<dbReference type="PANTHER" id="PTHR15835:SF6">
    <property type="entry name" value="ZINC FINGER C3HC-TYPE PROTEIN 1"/>
    <property type="match status" value="1"/>
</dbReference>
<sequence length="518" mass="60695">METIFTLNMEEEEQHHHQDTSQLLQDCLNKLQSPTSRSTTTATTTSSSLNHHTFSNRKQNNHLYNNHPDIQYFQKIKTKNHFNYHKSKHQTKWNIDKISSTSSSMNNTKMNDFDPYNLELLLLRIKSFNSLNWKSIDPSINELKCSINGWKCVSFGIKESKNHLICTFCNQQLILKYPNYNYGDTLNSNLQATPFDYNVMSGDLYDDESFNQKLIELYLKKIESDGHDENCLWRNFEISINDIYYLRHYLSNNDDFLIIQYCKNLKNLIDNLLILEEYSNDSINNQFLYHQEPGEDLYISNFIKISNQWLLSKYFNENKENFNNGLISYNIPSWIYKLAIYGWSLNVQTYANDVILLMSCNMCNERIFLNSTKSSSTSASTSSITNANLNLSSSKILTPVAYPMLNTTNEEDIYDSCEHDSKFDPKCNHKPWCSYLHNDLPKYFIQMMLESEKHIGVNGEFIYDANNNDLMNIDTSSFNPNSNNNDDLTNLRKRRKSFTVNEGLERLSKLRKLYLIDE</sequence>
<dbReference type="VEuPathDB" id="FungiDB:CTRG_00844"/>
<evidence type="ECO:0000259" key="4">
    <source>
        <dbReference type="Pfam" id="PF07967"/>
    </source>
</evidence>